<dbReference type="HOGENOM" id="CLU_1945152_0_0_11"/>
<dbReference type="KEGG" id="cva:CVAR_2128"/>
<dbReference type="STRING" id="858619.CVAR_2128"/>
<organism evidence="2 3">
    <name type="scientific">Corynebacterium variabile (strain DSM 44702 / CIP 107183 / JCM 12073 / NCIMB 30131)</name>
    <name type="common">Corynebacterium mooreparkense</name>
    <dbReference type="NCBI Taxonomy" id="858619"/>
    <lineage>
        <taxon>Bacteria</taxon>
        <taxon>Bacillati</taxon>
        <taxon>Actinomycetota</taxon>
        <taxon>Actinomycetes</taxon>
        <taxon>Mycobacteriales</taxon>
        <taxon>Corynebacteriaceae</taxon>
        <taxon>Corynebacterium</taxon>
    </lineage>
</organism>
<feature type="domain" description="Bacterial mobilisation" evidence="1">
    <location>
        <begin position="81"/>
        <end position="113"/>
    </location>
</feature>
<reference evidence="2 3" key="1">
    <citation type="journal article" date="2011" name="BMC Genomics">
        <title>Complete genome sequence of Corynebacterium variabile DSM 44702 isolated from the surface of smear-ripened cheeses and insights into cheese ripening and flavor generation.</title>
        <authorList>
            <person name="Schroeder J."/>
            <person name="Maus I."/>
            <person name="Trost E."/>
            <person name="Tauch A."/>
        </authorList>
    </citation>
    <scope>NUCLEOTIDE SEQUENCE [LARGE SCALE GENOMIC DNA]</scope>
    <source>
        <strain evidence="3">DSM 44702 / JCM 12073 / NCIMB 30131</strain>
    </source>
</reference>
<evidence type="ECO:0000313" key="3">
    <source>
        <dbReference type="Proteomes" id="UP000006659"/>
    </source>
</evidence>
<dbReference type="Proteomes" id="UP000006659">
    <property type="component" value="Chromosome"/>
</dbReference>
<dbReference type="InterPro" id="IPR008687">
    <property type="entry name" value="MobC"/>
</dbReference>
<dbReference type="EMBL" id="CP002917">
    <property type="protein sequence ID" value="AEK37478.1"/>
    <property type="molecule type" value="Genomic_DNA"/>
</dbReference>
<evidence type="ECO:0000259" key="1">
    <source>
        <dbReference type="Pfam" id="PF05713"/>
    </source>
</evidence>
<proteinExistence type="predicted"/>
<dbReference type="AlphaFoldDB" id="G0HF26"/>
<evidence type="ECO:0000313" key="2">
    <source>
        <dbReference type="EMBL" id="AEK37478.1"/>
    </source>
</evidence>
<gene>
    <name evidence="2" type="ordered locus">CVAR_2128</name>
</gene>
<dbReference type="RefSeq" id="WP_014010633.1">
    <property type="nucleotide sequence ID" value="NC_015859.1"/>
</dbReference>
<name>G0HF26_CORVD</name>
<sequence>MSAQHDQTAGAGVVVSTRFSASEAAQLARVASRRDLSRSAVVRAGVDLLDATDDGRRVEPAQPGRVVDQGTRDAVLGVTMEIRRIGNNVNQMAKRVNGGRAGALHGLTGVVAELRDQAARLAEITDGIV</sequence>
<accession>G0HF26</accession>
<dbReference type="Pfam" id="PF05713">
    <property type="entry name" value="MobC"/>
    <property type="match status" value="1"/>
</dbReference>
<protein>
    <recommendedName>
        <fullName evidence="1">Bacterial mobilisation domain-containing protein</fullName>
    </recommendedName>
</protein>